<reference evidence="2 3" key="1">
    <citation type="journal article" date="2010" name="Nature">
        <title>Genome sequencing and analysis of the model grass Brachypodium distachyon.</title>
        <authorList>
            <consortium name="International Brachypodium Initiative"/>
        </authorList>
    </citation>
    <scope>NUCLEOTIDE SEQUENCE [LARGE SCALE GENOMIC DNA]</scope>
    <source>
        <strain evidence="2 3">Bd21</strain>
    </source>
</reference>
<reference evidence="2" key="2">
    <citation type="submission" date="2017-06" db="EMBL/GenBank/DDBJ databases">
        <title>WGS assembly of Brachypodium distachyon.</title>
        <authorList>
            <consortium name="The International Brachypodium Initiative"/>
            <person name="Lucas S."/>
            <person name="Harmon-Smith M."/>
            <person name="Lail K."/>
            <person name="Tice H."/>
            <person name="Grimwood J."/>
            <person name="Bruce D."/>
            <person name="Barry K."/>
            <person name="Shu S."/>
            <person name="Lindquist E."/>
            <person name="Wang M."/>
            <person name="Pitluck S."/>
            <person name="Vogel J.P."/>
            <person name="Garvin D.F."/>
            <person name="Mockler T.C."/>
            <person name="Schmutz J."/>
            <person name="Rokhsar D."/>
            <person name="Bevan M.W."/>
        </authorList>
    </citation>
    <scope>NUCLEOTIDE SEQUENCE</scope>
    <source>
        <strain evidence="2">Bd21</strain>
    </source>
</reference>
<dbReference type="Proteomes" id="UP000008810">
    <property type="component" value="Chromosome 3"/>
</dbReference>
<accession>A0A0Q3QCD7</accession>
<reference evidence="3" key="3">
    <citation type="submission" date="2018-08" db="UniProtKB">
        <authorList>
            <consortium name="EnsemblPlants"/>
        </authorList>
    </citation>
    <scope>IDENTIFICATION</scope>
    <source>
        <strain evidence="3">cv. Bd21</strain>
    </source>
</reference>
<sequence length="190" mass="20410">MDLHRVLIRRSGKIVGSEAYLTNFLGLHRVLSCRACQMAHLFARPGSTSLSSRSFLFLPTEALLSCTCRYRAAVTPPALRAAAGRSPLPSPSLLPTLPLSCALDLRPSVLLRHRGRLLAGRLSRPLPCSRGFPSSCAMAGRGQIQPPSALPTPDPAFLGPADAGSGRARRYEVGRSRRRPPPSPPVPRCS</sequence>
<dbReference type="AlphaFoldDB" id="A0A0Q3QCD7"/>
<keyword evidence="4" id="KW-1185">Reference proteome</keyword>
<organism evidence="2">
    <name type="scientific">Brachypodium distachyon</name>
    <name type="common">Purple false brome</name>
    <name type="synonym">Trachynia distachya</name>
    <dbReference type="NCBI Taxonomy" id="15368"/>
    <lineage>
        <taxon>Eukaryota</taxon>
        <taxon>Viridiplantae</taxon>
        <taxon>Streptophyta</taxon>
        <taxon>Embryophyta</taxon>
        <taxon>Tracheophyta</taxon>
        <taxon>Spermatophyta</taxon>
        <taxon>Magnoliopsida</taxon>
        <taxon>Liliopsida</taxon>
        <taxon>Poales</taxon>
        <taxon>Poaceae</taxon>
        <taxon>BOP clade</taxon>
        <taxon>Pooideae</taxon>
        <taxon>Stipodae</taxon>
        <taxon>Brachypodieae</taxon>
        <taxon>Brachypodium</taxon>
    </lineage>
</organism>
<evidence type="ECO:0000313" key="2">
    <source>
        <dbReference type="EMBL" id="KQJ99449.1"/>
    </source>
</evidence>
<dbReference type="EMBL" id="CM000882">
    <property type="protein sequence ID" value="KQJ99449.1"/>
    <property type="molecule type" value="Genomic_DNA"/>
</dbReference>
<name>A0A0Q3QCD7_BRADI</name>
<dbReference type="InParanoid" id="A0A0Q3QCD7"/>
<evidence type="ECO:0000313" key="4">
    <source>
        <dbReference type="Proteomes" id="UP000008810"/>
    </source>
</evidence>
<feature type="compositionally biased region" description="Pro residues" evidence="1">
    <location>
        <begin position="181"/>
        <end position="190"/>
    </location>
</feature>
<proteinExistence type="predicted"/>
<feature type="region of interest" description="Disordered" evidence="1">
    <location>
        <begin position="140"/>
        <end position="190"/>
    </location>
</feature>
<dbReference type="EnsemblPlants" id="KQJ99449">
    <property type="protein sequence ID" value="KQJ99449"/>
    <property type="gene ID" value="BRADI_3g43285v3"/>
</dbReference>
<gene>
    <name evidence="2" type="ORF">BRADI_3g43285v3</name>
</gene>
<dbReference type="Gramene" id="KQJ99449">
    <property type="protein sequence ID" value="KQJ99449"/>
    <property type="gene ID" value="BRADI_3g43285v3"/>
</dbReference>
<evidence type="ECO:0000313" key="3">
    <source>
        <dbReference type="EnsemblPlants" id="KQJ99449"/>
    </source>
</evidence>
<protein>
    <submittedName>
        <fullName evidence="2 3">Uncharacterized protein</fullName>
    </submittedName>
</protein>
<evidence type="ECO:0000256" key="1">
    <source>
        <dbReference type="SAM" id="MobiDB-lite"/>
    </source>
</evidence>